<comment type="caution">
    <text evidence="4">The sequence shown here is derived from an EMBL/GenBank/DDBJ whole genome shotgun (WGS) entry which is preliminary data.</text>
</comment>
<dbReference type="PANTHER" id="PTHR43318:SF1">
    <property type="entry name" value="POLYSACCHARIDE BIOSYNTHESIS PROTEIN EPSC-RELATED"/>
    <property type="match status" value="1"/>
</dbReference>
<keyword evidence="2" id="KW-1133">Transmembrane helix</keyword>
<evidence type="ECO:0000313" key="5">
    <source>
        <dbReference type="Proteomes" id="UP000242224"/>
    </source>
</evidence>
<proteinExistence type="inferred from homology"/>
<dbReference type="PANTHER" id="PTHR43318">
    <property type="entry name" value="UDP-N-ACETYLGLUCOSAMINE 4,6-DEHYDRATASE"/>
    <property type="match status" value="1"/>
</dbReference>
<dbReference type="Pfam" id="PF02719">
    <property type="entry name" value="Polysacc_synt_2"/>
    <property type="match status" value="1"/>
</dbReference>
<feature type="transmembrane region" description="Helical" evidence="2">
    <location>
        <begin position="14"/>
        <end position="36"/>
    </location>
</feature>
<keyword evidence="2" id="KW-0472">Membrane</keyword>
<sequence>MFEQLIAWPRPRKALILLALDSALVAPLVALTILLFRPLQPEIGGALANAAPVLVLAAGVMSHLSGLARIRLKAFASEGLGRAALLSLTLVLTGGVVLSVTTGRLELALPVFFGLLYFLVQIGQRALLLRLATRIYRHSRVVSRIAIYGASSSGIALSNVLRDRSGLLTCAFLDESPALRGAQLNGLPILEPAEADRLRRDFNIDRVIMADPALTGARRDALSRRLAALGLRVESLPAFAQFIEDRDLAARLEPVSAPALLHRAEFEDTVLPIHSYYAGKAVLVSGAGGSIGRELCRQILAAGPARLIMLELSEPALYHAEAELRGLAEAVGAHLVPKLGSAGDPLLVRAIFTQHSIDVVLHAAAYKHVPIVEENPRAGLSNNVFATAGLARAALDAGVARFVLISSDKAVAPRSVMGASKRMAELVVQELASRAGGTVFAIVRFGNVLGSSGSVVPLFEEQIQAGGPLTLTDRRATRYFMTIAEAARLVLLCGTWDDSCAVYALDMGRPIRMLDLARQMVVARGLRLREAATPDGEIEIVEIGLRPGEKLHEEQMTGPQTGPTAHPKIGRIHPPCLPEIGIAALLRDLREAIDAPDPFRLDAFLARLPEAAISEPDQIVPRGVDEVISSGRGRPNERVLGVADPAEIEPLRRTDRAAGGAVACGERGSDPPGRPGACADALERADDRADLIVQKTPRAQMKTVFTPMRDHHLFDRDLVEGLHRGVRLAHARAESGEVVMSDQMGCPLSHRLDIERILHPPDQPAIMGHRRATLHQPEEVAPFLR</sequence>
<evidence type="ECO:0000256" key="1">
    <source>
        <dbReference type="ARBA" id="ARBA00007430"/>
    </source>
</evidence>
<gene>
    <name evidence="4" type="ORF">BMG00_07130</name>
</gene>
<protein>
    <recommendedName>
        <fullName evidence="3">Polysaccharide biosynthesis protein CapD-like domain-containing protein</fullName>
    </recommendedName>
</protein>
<evidence type="ECO:0000256" key="2">
    <source>
        <dbReference type="SAM" id="Phobius"/>
    </source>
</evidence>
<evidence type="ECO:0000313" key="4">
    <source>
        <dbReference type="EMBL" id="OOY13533.1"/>
    </source>
</evidence>
<comment type="similarity">
    <text evidence="1">Belongs to the polysaccharide synthase family.</text>
</comment>
<dbReference type="InterPro" id="IPR036291">
    <property type="entry name" value="NAD(P)-bd_dom_sf"/>
</dbReference>
<dbReference type="EMBL" id="MPZS01000001">
    <property type="protein sequence ID" value="OOY13533.1"/>
    <property type="molecule type" value="Genomic_DNA"/>
</dbReference>
<dbReference type="SUPFAM" id="SSF51735">
    <property type="entry name" value="NAD(P)-binding Rossmann-fold domains"/>
    <property type="match status" value="1"/>
</dbReference>
<dbReference type="InterPro" id="IPR029063">
    <property type="entry name" value="SAM-dependent_MTases_sf"/>
</dbReference>
<evidence type="ECO:0000259" key="3">
    <source>
        <dbReference type="Pfam" id="PF02719"/>
    </source>
</evidence>
<feature type="domain" description="Polysaccharide biosynthesis protein CapD-like" evidence="3">
    <location>
        <begin position="282"/>
        <end position="572"/>
    </location>
</feature>
<dbReference type="CDD" id="cd05237">
    <property type="entry name" value="UDP_invert_4-6DH_SDR_e"/>
    <property type="match status" value="1"/>
</dbReference>
<dbReference type="Proteomes" id="UP000242224">
    <property type="component" value="Unassembled WGS sequence"/>
</dbReference>
<feature type="transmembrane region" description="Helical" evidence="2">
    <location>
        <begin position="141"/>
        <end position="161"/>
    </location>
</feature>
<accession>A0ABX3MU40</accession>
<reference evidence="4 5" key="1">
    <citation type="submission" date="2016-11" db="EMBL/GenBank/DDBJ databases">
        <title>A multilocus sequence analysis scheme for characterization of bacteria in the genus Thioclava.</title>
        <authorList>
            <person name="Liu Y."/>
            <person name="Shao Z."/>
        </authorList>
    </citation>
    <scope>NUCLEOTIDE SEQUENCE [LARGE SCALE GENOMIC DNA]</scope>
    <source>
        <strain evidence="4 5">11.10-0-13</strain>
    </source>
</reference>
<feature type="transmembrane region" description="Helical" evidence="2">
    <location>
        <begin position="107"/>
        <end position="129"/>
    </location>
</feature>
<feature type="transmembrane region" description="Helical" evidence="2">
    <location>
        <begin position="48"/>
        <end position="68"/>
    </location>
</feature>
<keyword evidence="2" id="KW-0812">Transmembrane</keyword>
<dbReference type="InterPro" id="IPR051203">
    <property type="entry name" value="Polysaccharide_Synthase-Rel"/>
</dbReference>
<organism evidence="4 5">
    <name type="scientific">Thioclava marina</name>
    <dbReference type="NCBI Taxonomy" id="1915077"/>
    <lineage>
        <taxon>Bacteria</taxon>
        <taxon>Pseudomonadati</taxon>
        <taxon>Pseudomonadota</taxon>
        <taxon>Alphaproteobacteria</taxon>
        <taxon>Rhodobacterales</taxon>
        <taxon>Paracoccaceae</taxon>
        <taxon>Thioclava</taxon>
    </lineage>
</organism>
<dbReference type="InterPro" id="IPR003869">
    <property type="entry name" value="Polysac_CapD-like"/>
</dbReference>
<feature type="transmembrane region" description="Helical" evidence="2">
    <location>
        <begin position="80"/>
        <end position="101"/>
    </location>
</feature>
<name>A0ABX3MU40_9RHOB</name>
<keyword evidence="5" id="KW-1185">Reference proteome</keyword>
<dbReference type="Gene3D" id="3.40.50.720">
    <property type="entry name" value="NAD(P)-binding Rossmann-like Domain"/>
    <property type="match status" value="2"/>
</dbReference>
<dbReference type="SUPFAM" id="SSF53335">
    <property type="entry name" value="S-adenosyl-L-methionine-dependent methyltransferases"/>
    <property type="match status" value="1"/>
</dbReference>